<accession>A0A1P8LKJ6</accession>
<reference evidence="1 2" key="1">
    <citation type="journal article" date="2011" name="J. Bacteriol.">
        <title>Genome sequence of Halobiforma lacisalsi AJ5, an extremely halophilic archaeon which harbors a bop gene.</title>
        <authorList>
            <person name="Jiang X."/>
            <person name="Wang S."/>
            <person name="Cheng H."/>
            <person name="Huo Y."/>
            <person name="Zhang X."/>
            <person name="Zhu X."/>
            <person name="Han X."/>
            <person name="Ni P."/>
            <person name="Wu M."/>
        </authorList>
    </citation>
    <scope>NUCLEOTIDE SEQUENCE [LARGE SCALE GENOMIC DNA]</scope>
    <source>
        <strain evidence="1 2">AJ5</strain>
    </source>
</reference>
<name>A0A1P8LKJ6_NATLA</name>
<sequence>MVPVSAFRRMVGSNTLSSVMYLLVDDRVESGMDKRVQTGPVPRRWSGSRMLISSAPGVPTEMPPTEEIVCTAEDCFLDLFENHYTYDVPEEFDVSELSCPVCGGTDCLEPVEL</sequence>
<proteinExistence type="predicted"/>
<dbReference type="EMBL" id="CP019285">
    <property type="protein sequence ID" value="APW96311.1"/>
    <property type="molecule type" value="Genomic_DNA"/>
</dbReference>
<protein>
    <submittedName>
        <fullName evidence="1">Uncharacterized protein</fullName>
    </submittedName>
</protein>
<organism evidence="1 2">
    <name type="scientific">Natronobacterium lacisalsi AJ5</name>
    <dbReference type="NCBI Taxonomy" id="358396"/>
    <lineage>
        <taxon>Archaea</taxon>
        <taxon>Methanobacteriati</taxon>
        <taxon>Methanobacteriota</taxon>
        <taxon>Stenosarchaea group</taxon>
        <taxon>Halobacteria</taxon>
        <taxon>Halobacteriales</taxon>
        <taxon>Natrialbaceae</taxon>
        <taxon>Natronobacterium</taxon>
    </lineage>
</organism>
<evidence type="ECO:0000313" key="2">
    <source>
        <dbReference type="Proteomes" id="UP000186547"/>
    </source>
</evidence>
<dbReference type="Pfam" id="PF24440">
    <property type="entry name" value="DUF7559"/>
    <property type="match status" value="1"/>
</dbReference>
<dbReference type="InterPro" id="IPR055981">
    <property type="entry name" value="DUF7559"/>
</dbReference>
<dbReference type="KEGG" id="hlc:CHINAEXTREME00385"/>
<gene>
    <name evidence="1" type="ORF">CHINAEXTREME_00385</name>
</gene>
<dbReference type="AlphaFoldDB" id="A0A1P8LKJ6"/>
<evidence type="ECO:0000313" key="1">
    <source>
        <dbReference type="EMBL" id="APW96311.1"/>
    </source>
</evidence>
<dbReference type="Proteomes" id="UP000186547">
    <property type="component" value="Chromosome"/>
</dbReference>